<dbReference type="eggNOG" id="COG3981">
    <property type="taxonomic scope" value="Bacteria"/>
</dbReference>
<dbReference type="GO" id="GO:0016747">
    <property type="term" value="F:acyltransferase activity, transferring groups other than amino-acyl groups"/>
    <property type="evidence" value="ECO:0007669"/>
    <property type="project" value="InterPro"/>
</dbReference>
<name>Q97M83_CLOAB</name>
<dbReference type="RefSeq" id="WP_010963638.1">
    <property type="nucleotide sequence ID" value="NC_003030.1"/>
</dbReference>
<proteinExistence type="predicted"/>
<dbReference type="EMBL" id="AE001437">
    <property type="protein sequence ID" value="AAK78296.1"/>
    <property type="molecule type" value="Genomic_DNA"/>
</dbReference>
<dbReference type="HOGENOM" id="CLU_113231_3_1_9"/>
<dbReference type="Gene3D" id="3.40.630.30">
    <property type="match status" value="1"/>
</dbReference>
<dbReference type="PIR" id="E96938">
    <property type="entry name" value="E96938"/>
</dbReference>
<evidence type="ECO:0000259" key="1">
    <source>
        <dbReference type="PROSITE" id="PS51186"/>
    </source>
</evidence>
<sequence>MEEALKLVKPSINLKDKFQSMAIQYKTYGEREYFEMYKKSLEDFEGYLIEIENQDKGINLKEGFVPCATYWMVNSDENILGVIRIRKKLSTEILKKVLGNIGYDIAPLERNKGYGKHILKLGLKKAKELNVNPVLVTCDFKNIPSKKIIEYNGGVFDNEVFDEWKNSMVRRYWFYNE</sequence>
<organism evidence="2 3">
    <name type="scientific">Clostridium acetobutylicum (strain ATCC 824 / DSM 792 / JCM 1419 / IAM 19013 / LMG 5710 / NBRC 13948 / NRRL B-527 / VKM B-1787 / 2291 / W)</name>
    <dbReference type="NCBI Taxonomy" id="272562"/>
    <lineage>
        <taxon>Bacteria</taxon>
        <taxon>Bacillati</taxon>
        <taxon>Bacillota</taxon>
        <taxon>Clostridia</taxon>
        <taxon>Eubacteriales</taxon>
        <taxon>Clostridiaceae</taxon>
        <taxon>Clostridium</taxon>
    </lineage>
</organism>
<dbReference type="GeneID" id="44996827"/>
<evidence type="ECO:0000313" key="3">
    <source>
        <dbReference type="Proteomes" id="UP000000814"/>
    </source>
</evidence>
<protein>
    <submittedName>
        <fullName evidence="2">Predicted acetyltransferase</fullName>
    </submittedName>
</protein>
<accession>Q97M83</accession>
<dbReference type="PATRIC" id="fig|272562.8.peg.506"/>
<dbReference type="Proteomes" id="UP000000814">
    <property type="component" value="Chromosome"/>
</dbReference>
<feature type="domain" description="N-acetyltransferase" evidence="1">
    <location>
        <begin position="23"/>
        <end position="173"/>
    </location>
</feature>
<dbReference type="AlphaFoldDB" id="Q97M83"/>
<dbReference type="PANTHER" id="PTHR39173">
    <property type="entry name" value="ACETYLTRANSFERASE"/>
    <property type="match status" value="1"/>
</dbReference>
<evidence type="ECO:0000313" key="2">
    <source>
        <dbReference type="EMBL" id="AAK78296.1"/>
    </source>
</evidence>
<dbReference type="STRING" id="272562.CA_C0315"/>
<dbReference type="InterPro" id="IPR016181">
    <property type="entry name" value="Acyl_CoA_acyltransferase"/>
</dbReference>
<reference evidence="2 3" key="1">
    <citation type="journal article" date="2001" name="J. Bacteriol.">
        <title>Genome sequence and comparative analysis of the solvent-producing bacterium Clostridium acetobutylicum.</title>
        <authorList>
            <person name="Nolling J."/>
            <person name="Breton G."/>
            <person name="Omelchenko M.V."/>
            <person name="Makarova K.S."/>
            <person name="Zeng Q."/>
            <person name="Gibson R."/>
            <person name="Lee H.M."/>
            <person name="Dubois J."/>
            <person name="Qiu D."/>
            <person name="Hitti J."/>
            <person name="Wolf Y.I."/>
            <person name="Tatusov R.L."/>
            <person name="Sabathe F."/>
            <person name="Doucette-Stamm L."/>
            <person name="Soucaille P."/>
            <person name="Daly M.J."/>
            <person name="Bennett G.N."/>
            <person name="Koonin E.V."/>
            <person name="Smith D.R."/>
        </authorList>
    </citation>
    <scope>NUCLEOTIDE SEQUENCE [LARGE SCALE GENOMIC DNA]</scope>
    <source>
        <strain evidence="3">ATCC 824 / DSM 792 / JCM 1419 / LMG 5710 / VKM B-1787</strain>
    </source>
</reference>
<dbReference type="KEGG" id="cac:CA_C0315"/>
<dbReference type="InterPro" id="IPR000182">
    <property type="entry name" value="GNAT_dom"/>
</dbReference>
<dbReference type="Pfam" id="PF13302">
    <property type="entry name" value="Acetyltransf_3"/>
    <property type="match status" value="1"/>
</dbReference>
<gene>
    <name evidence="2" type="ordered locus">CA_C0315</name>
</gene>
<dbReference type="PANTHER" id="PTHR39173:SF1">
    <property type="entry name" value="ACETYLTRANSFERASE"/>
    <property type="match status" value="1"/>
</dbReference>
<dbReference type="PROSITE" id="PS51186">
    <property type="entry name" value="GNAT"/>
    <property type="match status" value="1"/>
</dbReference>
<keyword evidence="3" id="KW-1185">Reference proteome</keyword>
<dbReference type="OrthoDB" id="9810615at2"/>
<dbReference type="SUPFAM" id="SSF55729">
    <property type="entry name" value="Acyl-CoA N-acyltransferases (Nat)"/>
    <property type="match status" value="1"/>
</dbReference>